<evidence type="ECO:0000256" key="10">
    <source>
        <dbReference type="PIRSR" id="PIRSR601834-1"/>
    </source>
</evidence>
<keyword evidence="9" id="KW-0496">Mitochondrion</keyword>
<feature type="binding site" evidence="10">
    <location>
        <position position="112"/>
    </location>
    <ligand>
        <name>FAD</name>
        <dbReference type="ChEBI" id="CHEBI:57692"/>
    </ligand>
</feature>
<dbReference type="InterPro" id="IPR001433">
    <property type="entry name" value="OxRdtase_FAD/NAD-bd"/>
</dbReference>
<dbReference type="FunFam" id="2.40.30.10:FF:000032">
    <property type="entry name" value="NADH-cytochrome b5 reductase"/>
    <property type="match status" value="1"/>
</dbReference>
<evidence type="ECO:0000259" key="11">
    <source>
        <dbReference type="PROSITE" id="PS51384"/>
    </source>
</evidence>
<evidence type="ECO:0000256" key="4">
    <source>
        <dbReference type="ARBA" id="ARBA00012011"/>
    </source>
</evidence>
<dbReference type="InterPro" id="IPR017938">
    <property type="entry name" value="Riboflavin_synthase-like_b-brl"/>
</dbReference>
<feature type="binding site" evidence="10">
    <location>
        <position position="95"/>
    </location>
    <ligand>
        <name>FAD</name>
        <dbReference type="ChEBI" id="CHEBI:57692"/>
    </ligand>
</feature>
<evidence type="ECO:0000256" key="5">
    <source>
        <dbReference type="ARBA" id="ARBA00022630"/>
    </source>
</evidence>
<evidence type="ECO:0000313" key="13">
    <source>
        <dbReference type="Proteomes" id="UP000023152"/>
    </source>
</evidence>
<dbReference type="Proteomes" id="UP000023152">
    <property type="component" value="Unassembled WGS sequence"/>
</dbReference>
<keyword evidence="5 10" id="KW-0285">Flavoprotein</keyword>
<dbReference type="OrthoDB" id="432685at2759"/>
<dbReference type="GO" id="GO:0005739">
    <property type="term" value="C:mitochondrion"/>
    <property type="evidence" value="ECO:0007669"/>
    <property type="project" value="UniProtKB-SubCell"/>
</dbReference>
<evidence type="ECO:0000256" key="2">
    <source>
        <dbReference type="ARBA" id="ARBA00004173"/>
    </source>
</evidence>
<evidence type="ECO:0000256" key="6">
    <source>
        <dbReference type="ARBA" id="ARBA00022827"/>
    </source>
</evidence>
<accession>X6MT16</accession>
<comment type="subcellular location">
    <subcellularLocation>
        <location evidence="2">Mitochondrion</location>
    </subcellularLocation>
</comment>
<comment type="cofactor">
    <cofactor evidence="1 10">
        <name>FAD</name>
        <dbReference type="ChEBI" id="CHEBI:57692"/>
    </cofactor>
</comment>
<dbReference type="InterPro" id="IPR017927">
    <property type="entry name" value="FAD-bd_FR_type"/>
</dbReference>
<dbReference type="SUPFAM" id="SSF52343">
    <property type="entry name" value="Ferredoxin reductase-like, C-terminal NADP-linked domain"/>
    <property type="match status" value="1"/>
</dbReference>
<dbReference type="InterPro" id="IPR001834">
    <property type="entry name" value="CBR-like"/>
</dbReference>
<keyword evidence="6 10" id="KW-0274">FAD</keyword>
<proteinExistence type="inferred from homology"/>
<dbReference type="SUPFAM" id="SSF63380">
    <property type="entry name" value="Riboflavin synthase domain-like"/>
    <property type="match status" value="1"/>
</dbReference>
<dbReference type="PANTHER" id="PTHR19370:SF171">
    <property type="entry name" value="NADH-CYTOCHROME B5 REDUCTASE 2"/>
    <property type="match status" value="1"/>
</dbReference>
<keyword evidence="8" id="KW-0520">NAD</keyword>
<dbReference type="PRINTS" id="PR00406">
    <property type="entry name" value="CYTB5RDTASE"/>
</dbReference>
<dbReference type="OMA" id="CLDPENW"/>
<feature type="binding site" evidence="10">
    <location>
        <position position="94"/>
    </location>
    <ligand>
        <name>FAD</name>
        <dbReference type="ChEBI" id="CHEBI:57692"/>
    </ligand>
</feature>
<dbReference type="Pfam" id="PF00175">
    <property type="entry name" value="NAD_binding_1"/>
    <property type="match status" value="1"/>
</dbReference>
<feature type="binding site" evidence="10">
    <location>
        <position position="193"/>
    </location>
    <ligand>
        <name>FAD</name>
        <dbReference type="ChEBI" id="CHEBI:57692"/>
    </ligand>
</feature>
<dbReference type="EMBL" id="ASPP01018446">
    <property type="protein sequence ID" value="ETO16250.1"/>
    <property type="molecule type" value="Genomic_DNA"/>
</dbReference>
<dbReference type="PROSITE" id="PS51257">
    <property type="entry name" value="PROKAR_LIPOPROTEIN"/>
    <property type="match status" value="1"/>
</dbReference>
<feature type="binding site" evidence="10">
    <location>
        <position position="96"/>
    </location>
    <ligand>
        <name>FAD</name>
        <dbReference type="ChEBI" id="CHEBI:57692"/>
    </ligand>
</feature>
<evidence type="ECO:0000256" key="9">
    <source>
        <dbReference type="ARBA" id="ARBA00023128"/>
    </source>
</evidence>
<comment type="caution">
    <text evidence="12">The sequence shown here is derived from an EMBL/GenBank/DDBJ whole genome shotgun (WGS) entry which is preliminary data.</text>
</comment>
<feature type="binding site" evidence="10">
    <location>
        <position position="110"/>
    </location>
    <ligand>
        <name>FAD</name>
        <dbReference type="ChEBI" id="CHEBI:57692"/>
    </ligand>
</feature>
<reference evidence="12 13" key="1">
    <citation type="journal article" date="2013" name="Curr. Biol.">
        <title>The Genome of the Foraminiferan Reticulomyxa filosa.</title>
        <authorList>
            <person name="Glockner G."/>
            <person name="Hulsmann N."/>
            <person name="Schleicher M."/>
            <person name="Noegel A.A."/>
            <person name="Eichinger L."/>
            <person name="Gallinger C."/>
            <person name="Pawlowski J."/>
            <person name="Sierra R."/>
            <person name="Euteneuer U."/>
            <person name="Pillet L."/>
            <person name="Moustafa A."/>
            <person name="Platzer M."/>
            <person name="Groth M."/>
            <person name="Szafranski K."/>
            <person name="Schliwa M."/>
        </authorList>
    </citation>
    <scope>NUCLEOTIDE SEQUENCE [LARGE SCALE GENOMIC DNA]</scope>
</reference>
<feature type="binding site" evidence="10">
    <location>
        <position position="120"/>
    </location>
    <ligand>
        <name>FAD</name>
        <dbReference type="ChEBI" id="CHEBI:57692"/>
    </ligand>
</feature>
<dbReference type="PANTHER" id="PTHR19370">
    <property type="entry name" value="NADH-CYTOCHROME B5 REDUCTASE"/>
    <property type="match status" value="1"/>
</dbReference>
<comment type="similarity">
    <text evidence="3">Belongs to the flavoprotein pyridine nucleotide cytochrome reductase family.</text>
</comment>
<dbReference type="CDD" id="cd06183">
    <property type="entry name" value="cyt_b5_reduct_like"/>
    <property type="match status" value="1"/>
</dbReference>
<feature type="binding site" evidence="10">
    <location>
        <position position="119"/>
    </location>
    <ligand>
        <name>FAD</name>
        <dbReference type="ChEBI" id="CHEBI:57692"/>
    </ligand>
</feature>
<dbReference type="GO" id="GO:0090524">
    <property type="term" value="F:cytochrome-b5 reductase activity, acting on NADH"/>
    <property type="evidence" value="ECO:0007669"/>
    <property type="project" value="UniProtKB-EC"/>
</dbReference>
<evidence type="ECO:0000313" key="12">
    <source>
        <dbReference type="EMBL" id="ETO16250.1"/>
    </source>
</evidence>
<dbReference type="InterPro" id="IPR008333">
    <property type="entry name" value="Cbr1-like_FAD-bd_dom"/>
</dbReference>
<evidence type="ECO:0000256" key="3">
    <source>
        <dbReference type="ARBA" id="ARBA00006105"/>
    </source>
</evidence>
<dbReference type="PROSITE" id="PS51384">
    <property type="entry name" value="FAD_FR"/>
    <property type="match status" value="1"/>
</dbReference>
<organism evidence="12 13">
    <name type="scientific">Reticulomyxa filosa</name>
    <dbReference type="NCBI Taxonomy" id="46433"/>
    <lineage>
        <taxon>Eukaryota</taxon>
        <taxon>Sar</taxon>
        <taxon>Rhizaria</taxon>
        <taxon>Retaria</taxon>
        <taxon>Foraminifera</taxon>
        <taxon>Monothalamids</taxon>
        <taxon>Reticulomyxidae</taxon>
        <taxon>Reticulomyxa</taxon>
    </lineage>
</organism>
<dbReference type="AlphaFoldDB" id="X6MT16"/>
<feature type="domain" description="FAD-binding FR-type" evidence="11">
    <location>
        <begin position="38"/>
        <end position="144"/>
    </location>
</feature>
<dbReference type="Gene3D" id="2.40.30.10">
    <property type="entry name" value="Translation factors"/>
    <property type="match status" value="1"/>
</dbReference>
<evidence type="ECO:0000256" key="1">
    <source>
        <dbReference type="ARBA" id="ARBA00001974"/>
    </source>
</evidence>
<dbReference type="Gene3D" id="3.40.50.80">
    <property type="entry name" value="Nucleotide-binding domain of ferredoxin-NADP reductase (FNR) module"/>
    <property type="match status" value="1"/>
</dbReference>
<keyword evidence="7" id="KW-0560">Oxidoreductase</keyword>
<dbReference type="EC" id="1.6.2.2" evidence="4"/>
<evidence type="ECO:0000256" key="8">
    <source>
        <dbReference type="ARBA" id="ARBA00023027"/>
    </source>
</evidence>
<protein>
    <recommendedName>
        <fullName evidence="4">cytochrome-b5 reductase</fullName>
        <ecNumber evidence="4">1.6.2.2</ecNumber>
    </recommendedName>
</protein>
<dbReference type="FunFam" id="3.40.50.80:FF:000009">
    <property type="entry name" value="NADH-cytochrome b5 reductase"/>
    <property type="match status" value="1"/>
</dbReference>
<dbReference type="InterPro" id="IPR039261">
    <property type="entry name" value="FNR_nucleotide-bd"/>
</dbReference>
<evidence type="ECO:0000256" key="7">
    <source>
        <dbReference type="ARBA" id="ARBA00023002"/>
    </source>
</evidence>
<keyword evidence="13" id="KW-1185">Reference proteome</keyword>
<name>X6MT16_RETFI</name>
<dbReference type="Pfam" id="PF00970">
    <property type="entry name" value="FAD_binding_6"/>
    <property type="match status" value="1"/>
</dbReference>
<sequence length="369" mass="41815">MFSRLFVGGLAAAGCGTYLTSGVAAESKGAGVNPFSEKEWRKFKLKEIQDVNHNSKIFKFQLSDKDKNAKLGLPVASCITTKFYDEKEKKDVTRPYTPLTATGAGEFHLLVKRYPTGLMSRHIHDLKIGDELECMGTWPKIQIQENMCKLSKIGGGVPFFIFIPLLKKKINIEFLIQNTYRYLGLLAGGTGLTPMLQVIEHILSLENDTTVINLLFANVSEQVKGSLFFKMKITDIVLKERLDALSEQYPHRLRVFYTVDSSHRGWSGFTGFVTEDMIKKTMPPPGKHTKIFVCGPPGFMKNISGDKKSPKEQGELVGYLKKMGYTPEMQKHTIFFLNQTILKLHNQRQYIFNFIFNFRGSLAIAYKEK</sequence>
<gene>
    <name evidence="12" type="ORF">RFI_21107</name>
</gene>